<protein>
    <submittedName>
        <fullName evidence="1">Uncharacterized protein</fullName>
    </submittedName>
</protein>
<reference evidence="1" key="2">
    <citation type="journal article" date="2015" name="Data Brief">
        <title>Shoot transcriptome of the giant reed, Arundo donax.</title>
        <authorList>
            <person name="Barrero R.A."/>
            <person name="Guerrero F.D."/>
            <person name="Moolhuijzen P."/>
            <person name="Goolsby J.A."/>
            <person name="Tidwell J."/>
            <person name="Bellgard S.E."/>
            <person name="Bellgard M.I."/>
        </authorList>
    </citation>
    <scope>NUCLEOTIDE SEQUENCE</scope>
    <source>
        <tissue evidence="1">Shoot tissue taken approximately 20 cm above the soil surface</tissue>
    </source>
</reference>
<dbReference type="EMBL" id="GBRH01206354">
    <property type="protein sequence ID" value="JAD91541.1"/>
    <property type="molecule type" value="Transcribed_RNA"/>
</dbReference>
<evidence type="ECO:0000313" key="1">
    <source>
        <dbReference type="EMBL" id="JAD91541.1"/>
    </source>
</evidence>
<proteinExistence type="predicted"/>
<organism evidence="1">
    <name type="scientific">Arundo donax</name>
    <name type="common">Giant reed</name>
    <name type="synonym">Donax arundinaceus</name>
    <dbReference type="NCBI Taxonomy" id="35708"/>
    <lineage>
        <taxon>Eukaryota</taxon>
        <taxon>Viridiplantae</taxon>
        <taxon>Streptophyta</taxon>
        <taxon>Embryophyta</taxon>
        <taxon>Tracheophyta</taxon>
        <taxon>Spermatophyta</taxon>
        <taxon>Magnoliopsida</taxon>
        <taxon>Liliopsida</taxon>
        <taxon>Poales</taxon>
        <taxon>Poaceae</taxon>
        <taxon>PACMAD clade</taxon>
        <taxon>Arundinoideae</taxon>
        <taxon>Arundineae</taxon>
        <taxon>Arundo</taxon>
    </lineage>
</organism>
<reference evidence="1" key="1">
    <citation type="submission" date="2014-09" db="EMBL/GenBank/DDBJ databases">
        <authorList>
            <person name="Magalhaes I.L.F."/>
            <person name="Oliveira U."/>
            <person name="Santos F.R."/>
            <person name="Vidigal T.H.D.A."/>
            <person name="Brescovit A.D."/>
            <person name="Santos A.J."/>
        </authorList>
    </citation>
    <scope>NUCLEOTIDE SEQUENCE</scope>
    <source>
        <tissue evidence="1">Shoot tissue taken approximately 20 cm above the soil surface</tissue>
    </source>
</reference>
<sequence length="15" mass="1872">MYWLMRSRTRARGTS</sequence>
<name>A0A0A9DUT3_ARUDO</name>
<accession>A0A0A9DUT3</accession>